<reference evidence="1" key="1">
    <citation type="submission" date="2022-08" db="EMBL/GenBank/DDBJ databases">
        <title>Genome Sequence of Lecanicillium fungicola.</title>
        <authorList>
            <person name="Buettner E."/>
        </authorList>
    </citation>
    <scope>NUCLEOTIDE SEQUENCE</scope>
    <source>
        <strain evidence="1">Babe33</strain>
    </source>
</reference>
<dbReference type="EMBL" id="JANJQO010000056">
    <property type="protein sequence ID" value="KAJ2982810.1"/>
    <property type="molecule type" value="Genomic_DNA"/>
</dbReference>
<organism evidence="1 2">
    <name type="scientific">Zarea fungicola</name>
    <dbReference type="NCBI Taxonomy" id="93591"/>
    <lineage>
        <taxon>Eukaryota</taxon>
        <taxon>Fungi</taxon>
        <taxon>Dikarya</taxon>
        <taxon>Ascomycota</taxon>
        <taxon>Pezizomycotina</taxon>
        <taxon>Sordariomycetes</taxon>
        <taxon>Hypocreomycetidae</taxon>
        <taxon>Hypocreales</taxon>
        <taxon>Cordycipitaceae</taxon>
        <taxon>Zarea</taxon>
    </lineage>
</organism>
<comment type="caution">
    <text evidence="1">The sequence shown here is derived from an EMBL/GenBank/DDBJ whole genome shotgun (WGS) entry which is preliminary data.</text>
</comment>
<protein>
    <submittedName>
        <fullName evidence="1">Uncharacterized protein</fullName>
    </submittedName>
</protein>
<gene>
    <name evidence="1" type="ORF">NQ176_g1128</name>
</gene>
<sequence length="154" mass="16720">MGPRTRYLVPAITTVASTTAFAASALDPPTHTPGAPVATTDWPMGFGIFDSNDSNGHGNSGTSSQFTQATSTLSHRRTDVYVDPELALKRLRNKVAAQKYRQKKLDRISELEMEVAEVKSERDELRIQLAKQEAETAALREMLNLANPGGMSGS</sequence>
<keyword evidence="2" id="KW-1185">Reference proteome</keyword>
<name>A0ACC1NV45_9HYPO</name>
<dbReference type="Proteomes" id="UP001143910">
    <property type="component" value="Unassembled WGS sequence"/>
</dbReference>
<proteinExistence type="predicted"/>
<evidence type="ECO:0000313" key="1">
    <source>
        <dbReference type="EMBL" id="KAJ2982810.1"/>
    </source>
</evidence>
<evidence type="ECO:0000313" key="2">
    <source>
        <dbReference type="Proteomes" id="UP001143910"/>
    </source>
</evidence>
<accession>A0ACC1NV45</accession>